<evidence type="ECO:0000313" key="3">
    <source>
        <dbReference type="Proteomes" id="UP001208938"/>
    </source>
</evidence>
<dbReference type="Pfam" id="PF00149">
    <property type="entry name" value="Metallophos"/>
    <property type="match status" value="1"/>
</dbReference>
<accession>A0ABT3GV34</accession>
<gene>
    <name evidence="2" type="ORF">OKW52_03735</name>
</gene>
<dbReference type="RefSeq" id="WP_264504511.1">
    <property type="nucleotide sequence ID" value="NZ_JAPDFL010000001.1"/>
</dbReference>
<keyword evidence="3" id="KW-1185">Reference proteome</keyword>
<organism evidence="2 3">
    <name type="scientific">Pararhodobacter zhoushanensis</name>
    <dbReference type="NCBI Taxonomy" id="2479545"/>
    <lineage>
        <taxon>Bacteria</taxon>
        <taxon>Pseudomonadati</taxon>
        <taxon>Pseudomonadota</taxon>
        <taxon>Alphaproteobacteria</taxon>
        <taxon>Rhodobacterales</taxon>
        <taxon>Paracoccaceae</taxon>
        <taxon>Pararhodobacter</taxon>
    </lineage>
</organism>
<reference evidence="2 3" key="1">
    <citation type="submission" date="2022-10" db="EMBL/GenBank/DDBJ databases">
        <title>Pararhodobacter sp. nov., isolated from marine algae.</title>
        <authorList>
            <person name="Choi B.J."/>
            <person name="Kim J.M."/>
            <person name="Lee J.K."/>
            <person name="Choi D.G."/>
            <person name="Jeon C.O."/>
        </authorList>
    </citation>
    <scope>NUCLEOTIDE SEQUENCE [LARGE SCALE GENOMIC DNA]</scope>
    <source>
        <strain evidence="2 3">ZQ420</strain>
    </source>
</reference>
<name>A0ABT3GV34_9RHOB</name>
<evidence type="ECO:0000313" key="2">
    <source>
        <dbReference type="EMBL" id="MCW1931397.1"/>
    </source>
</evidence>
<feature type="domain" description="Calcineurin-like phosphoesterase" evidence="1">
    <location>
        <begin position="4"/>
        <end position="199"/>
    </location>
</feature>
<comment type="caution">
    <text evidence="2">The sequence shown here is derived from an EMBL/GenBank/DDBJ whole genome shotgun (WGS) entry which is preliminary data.</text>
</comment>
<dbReference type="CDD" id="cd00144">
    <property type="entry name" value="MPP_PPP_family"/>
    <property type="match status" value="1"/>
</dbReference>
<dbReference type="Proteomes" id="UP001208938">
    <property type="component" value="Unassembled WGS sequence"/>
</dbReference>
<evidence type="ECO:0000259" key="1">
    <source>
        <dbReference type="Pfam" id="PF00149"/>
    </source>
</evidence>
<dbReference type="InterPro" id="IPR050126">
    <property type="entry name" value="Ap4A_hydrolase"/>
</dbReference>
<dbReference type="PANTHER" id="PTHR42850:SF4">
    <property type="entry name" value="ZINC-DEPENDENT ENDOPOLYPHOSPHATASE"/>
    <property type="match status" value="1"/>
</dbReference>
<sequence>MTLRTYAIGDIHGQIHLLHQAHDLIAADRARVGDAESPVVHVGDLVDRGPDSRGVVDLLLKGQLAGKPWVVLKGNHDRMFTLFLDGKHDPILRADLDYLNPRIGGGTTLQSYGAAPDASPAEASAAVPQGHRAFLNDLPGYCLRGEVLFVHAGVRPGVALDDQVEDDLSWIRGPFLEFTQPHPWLVIHGHTNIDAPTHYGNRVNIDSGAAYGGPLTTIVVEGSDVFVLTPEGREPLRAPGNA</sequence>
<protein>
    <submittedName>
        <fullName evidence="2">Serine/threonine protein phosphatase</fullName>
    </submittedName>
</protein>
<dbReference type="Gene3D" id="3.60.21.10">
    <property type="match status" value="1"/>
</dbReference>
<dbReference type="SUPFAM" id="SSF56300">
    <property type="entry name" value="Metallo-dependent phosphatases"/>
    <property type="match status" value="1"/>
</dbReference>
<dbReference type="InterPro" id="IPR029052">
    <property type="entry name" value="Metallo-depent_PP-like"/>
</dbReference>
<dbReference type="InterPro" id="IPR004843">
    <property type="entry name" value="Calcineurin-like_PHP"/>
</dbReference>
<dbReference type="EMBL" id="JAPDFL010000001">
    <property type="protein sequence ID" value="MCW1931397.1"/>
    <property type="molecule type" value="Genomic_DNA"/>
</dbReference>
<dbReference type="PANTHER" id="PTHR42850">
    <property type="entry name" value="METALLOPHOSPHOESTERASE"/>
    <property type="match status" value="1"/>
</dbReference>
<proteinExistence type="predicted"/>